<dbReference type="PANTHER" id="PTHR43877">
    <property type="entry name" value="AMINOALKYLPHOSPHONATE N-ACETYLTRANSFERASE-RELATED-RELATED"/>
    <property type="match status" value="1"/>
</dbReference>
<dbReference type="InterPro" id="IPR000182">
    <property type="entry name" value="GNAT_dom"/>
</dbReference>
<dbReference type="SUPFAM" id="SSF55729">
    <property type="entry name" value="Acyl-CoA N-acyltransferases (Nat)"/>
    <property type="match status" value="1"/>
</dbReference>
<evidence type="ECO:0000256" key="2">
    <source>
        <dbReference type="ARBA" id="ARBA00023315"/>
    </source>
</evidence>
<dbReference type="Pfam" id="PF00583">
    <property type="entry name" value="Acetyltransf_1"/>
    <property type="match status" value="1"/>
</dbReference>
<keyword evidence="1 4" id="KW-0808">Transferase</keyword>
<dbReference type="GO" id="GO:0016747">
    <property type="term" value="F:acyltransferase activity, transferring groups other than amino-acyl groups"/>
    <property type="evidence" value="ECO:0007669"/>
    <property type="project" value="InterPro"/>
</dbReference>
<evidence type="ECO:0000259" key="3">
    <source>
        <dbReference type="PROSITE" id="PS51186"/>
    </source>
</evidence>
<evidence type="ECO:0000313" key="5">
    <source>
        <dbReference type="Proteomes" id="UP000292927"/>
    </source>
</evidence>
<dbReference type="Proteomes" id="UP000292927">
    <property type="component" value="Unassembled WGS sequence"/>
</dbReference>
<name>A0A4V2F5G3_9FIRM</name>
<keyword evidence="5" id="KW-1185">Reference proteome</keyword>
<dbReference type="PANTHER" id="PTHR43877:SF2">
    <property type="entry name" value="AMINOALKYLPHOSPHONATE N-ACETYLTRANSFERASE-RELATED"/>
    <property type="match status" value="1"/>
</dbReference>
<feature type="domain" description="N-acetyltransferase" evidence="3">
    <location>
        <begin position="17"/>
        <end position="175"/>
    </location>
</feature>
<accession>A0A4V2F5G3</accession>
<proteinExistence type="predicted"/>
<reference evidence="4 5" key="1">
    <citation type="submission" date="2019-02" db="EMBL/GenBank/DDBJ databases">
        <title>Genomic Encyclopedia of Type Strains, Phase IV (KMG-IV): sequencing the most valuable type-strain genomes for metagenomic binning, comparative biology and taxonomic classification.</title>
        <authorList>
            <person name="Goeker M."/>
        </authorList>
    </citation>
    <scope>NUCLEOTIDE SEQUENCE [LARGE SCALE GENOMIC DNA]</scope>
    <source>
        <strain evidence="4 5">DSM 29486</strain>
    </source>
</reference>
<evidence type="ECO:0000313" key="4">
    <source>
        <dbReference type="EMBL" id="RZS92719.1"/>
    </source>
</evidence>
<dbReference type="PROSITE" id="PS51186">
    <property type="entry name" value="GNAT"/>
    <property type="match status" value="1"/>
</dbReference>
<dbReference type="AlphaFoldDB" id="A0A4V2F5G3"/>
<comment type="caution">
    <text evidence="4">The sequence shown here is derived from an EMBL/GenBank/DDBJ whole genome shotgun (WGS) entry which is preliminary data.</text>
</comment>
<gene>
    <name evidence="4" type="ORF">EV209_3019</name>
</gene>
<protein>
    <submittedName>
        <fullName evidence="4">Acetyltransferase (GNAT) family protein</fullName>
    </submittedName>
</protein>
<dbReference type="Gene3D" id="3.40.630.30">
    <property type="match status" value="1"/>
</dbReference>
<sequence>MEGIEYRQLGAPEIGRELFSEFERRQKVTDCWRKIDGKWVVRRDPFIDQWSERDYEVLVKCLKNTAETGGLVLGAFADGKLKGLVSVEGRPMGRAGNYRDLSSLHVSEECRGMGIGRALFDAAADWARNQGAEKLYISGHSAVETQAFYRAMGCVEAQEYDPVHTAAEPYDCQLEFVFARTERRGENGTIS</sequence>
<evidence type="ECO:0000256" key="1">
    <source>
        <dbReference type="ARBA" id="ARBA00022679"/>
    </source>
</evidence>
<dbReference type="CDD" id="cd04301">
    <property type="entry name" value="NAT_SF"/>
    <property type="match status" value="1"/>
</dbReference>
<dbReference type="InterPro" id="IPR016181">
    <property type="entry name" value="Acyl_CoA_acyltransferase"/>
</dbReference>
<organism evidence="4 5">
    <name type="scientific">Cuneatibacter caecimuris</name>
    <dbReference type="NCBI Taxonomy" id="1796618"/>
    <lineage>
        <taxon>Bacteria</taxon>
        <taxon>Bacillati</taxon>
        <taxon>Bacillota</taxon>
        <taxon>Clostridia</taxon>
        <taxon>Lachnospirales</taxon>
        <taxon>Lachnospiraceae</taxon>
        <taxon>Cuneatibacter</taxon>
    </lineage>
</organism>
<dbReference type="InterPro" id="IPR050832">
    <property type="entry name" value="Bact_Acetyltransf"/>
</dbReference>
<dbReference type="EMBL" id="SGXF01000008">
    <property type="protein sequence ID" value="RZS92719.1"/>
    <property type="molecule type" value="Genomic_DNA"/>
</dbReference>
<dbReference type="OrthoDB" id="8116556at2"/>
<keyword evidence="2" id="KW-0012">Acyltransferase</keyword>
<dbReference type="RefSeq" id="WP_130436248.1">
    <property type="nucleotide sequence ID" value="NZ_SGXF01000008.1"/>
</dbReference>